<evidence type="ECO:0000313" key="3">
    <source>
        <dbReference type="EMBL" id="PWW80573.1"/>
    </source>
</evidence>
<dbReference type="GO" id="GO:0017119">
    <property type="term" value="C:Golgi transport complex"/>
    <property type="evidence" value="ECO:0007669"/>
    <property type="project" value="UniProtKB-UniRule"/>
</dbReference>
<comment type="subunit">
    <text evidence="1">Component of the conserved oligomeric Golgi complex.</text>
</comment>
<gene>
    <name evidence="3" type="ORF">C7212DRAFT_308457</name>
</gene>
<reference evidence="3 4" key="1">
    <citation type="submission" date="2018-03" db="EMBL/GenBank/DDBJ databases">
        <title>Genomes of Pezizomycetes fungi and the evolution of truffles.</title>
        <authorList>
            <person name="Murat C."/>
            <person name="Payen T."/>
            <person name="Noel B."/>
            <person name="Kuo A."/>
            <person name="Martin F.M."/>
        </authorList>
    </citation>
    <scope>NUCLEOTIDE SEQUENCE [LARGE SCALE GENOMIC DNA]</scope>
    <source>
        <strain evidence="3">091103-1</strain>
    </source>
</reference>
<dbReference type="Proteomes" id="UP000246991">
    <property type="component" value="Unassembled WGS sequence"/>
</dbReference>
<comment type="function">
    <text evidence="1">Acts as component of the peripheral membrane COG complex that is involved in intra-Golgi protein trafficking. COG is located at the cis-Golgi, and regulates tethering of retrograde intra-Golgi vesicles and possibly a number of other membrane trafficking events.</text>
</comment>
<keyword evidence="1" id="KW-0333">Golgi apparatus</keyword>
<organism evidence="3 4">
    <name type="scientific">Tuber magnatum</name>
    <name type="common">white Piedmont truffle</name>
    <dbReference type="NCBI Taxonomy" id="42249"/>
    <lineage>
        <taxon>Eukaryota</taxon>
        <taxon>Fungi</taxon>
        <taxon>Dikarya</taxon>
        <taxon>Ascomycota</taxon>
        <taxon>Pezizomycotina</taxon>
        <taxon>Pezizomycetes</taxon>
        <taxon>Pezizales</taxon>
        <taxon>Tuberaceae</taxon>
        <taxon>Tuber</taxon>
    </lineage>
</organism>
<name>A0A317T1F0_9PEZI</name>
<dbReference type="OrthoDB" id="272987at2759"/>
<keyword evidence="1" id="KW-0472">Membrane</keyword>
<evidence type="ECO:0000259" key="2">
    <source>
        <dbReference type="Pfam" id="PF06419"/>
    </source>
</evidence>
<keyword evidence="1" id="KW-0813">Transport</keyword>
<evidence type="ECO:0000256" key="1">
    <source>
        <dbReference type="RuleBase" id="RU365075"/>
    </source>
</evidence>
<keyword evidence="4" id="KW-1185">Reference proteome</keyword>
<dbReference type="GO" id="GO:0006891">
    <property type="term" value="P:intra-Golgi vesicle-mediated transport"/>
    <property type="evidence" value="ECO:0007669"/>
    <property type="project" value="UniProtKB-UniRule"/>
</dbReference>
<dbReference type="GO" id="GO:0015031">
    <property type="term" value="P:protein transport"/>
    <property type="evidence" value="ECO:0007669"/>
    <property type="project" value="UniProtKB-KW"/>
</dbReference>
<comment type="subcellular location">
    <subcellularLocation>
        <location evidence="1">Golgi apparatus membrane</location>
        <topology evidence="1">Peripheral membrane protein</topology>
    </subcellularLocation>
</comment>
<proteinExistence type="inferred from homology"/>
<evidence type="ECO:0000313" key="4">
    <source>
        <dbReference type="Proteomes" id="UP000246991"/>
    </source>
</evidence>
<sequence>MDSLSQQRLSAVLSASYSDAEIRNALQVLDSRFTENSTDSRRQLRVDVQAEVIRSNAHIVREFSKISEVL</sequence>
<dbReference type="EMBL" id="PYWC01000002">
    <property type="protein sequence ID" value="PWW80573.1"/>
    <property type="molecule type" value="Genomic_DNA"/>
</dbReference>
<dbReference type="GO" id="GO:0000139">
    <property type="term" value="C:Golgi membrane"/>
    <property type="evidence" value="ECO:0007669"/>
    <property type="project" value="UniProtKB-SubCell"/>
</dbReference>
<accession>A0A317T1F0</accession>
<protein>
    <recommendedName>
        <fullName evidence="1">Conserved oligomeric Golgi complex subunit 6</fullName>
        <shortName evidence="1">COG complex subunit 6</shortName>
    </recommendedName>
    <alternativeName>
        <fullName evidence="1">Component of oligomeric Golgi complex 6</fullName>
    </alternativeName>
</protein>
<dbReference type="InterPro" id="IPR048368">
    <property type="entry name" value="COG6_N"/>
</dbReference>
<dbReference type="STRING" id="42249.A0A317T1F0"/>
<comment type="caution">
    <text evidence="3">The sequence shown here is derived from an EMBL/GenBank/DDBJ whole genome shotgun (WGS) entry which is preliminary data.</text>
</comment>
<dbReference type="AlphaFoldDB" id="A0A317T1F0"/>
<keyword evidence="1" id="KW-0653">Protein transport</keyword>
<comment type="similarity">
    <text evidence="1">Belongs to the COG6 family.</text>
</comment>
<dbReference type="Pfam" id="PF06419">
    <property type="entry name" value="COG6_N"/>
    <property type="match status" value="1"/>
</dbReference>
<feature type="domain" description="Conserved oligomeric complex COG6 N-terminal" evidence="2">
    <location>
        <begin position="29"/>
        <end position="69"/>
    </location>
</feature>